<evidence type="ECO:0000313" key="3">
    <source>
        <dbReference type="Proteomes" id="UP000238042"/>
    </source>
</evidence>
<sequence>MNDFLSYEFIDSSNCINTFDEAPLWSSRFGFLLLDNIKLKPNLTVIDLGSGTGFPLLEIAERLGNSSKIYGIDPWENANKKAKQKIKEYNLFNVEIIEQSAEKLPFKEKSVDLIVSNLGINNFKNKELILQECLRVLKINGKLAITTNLYGHWKEFYSIFESTLHECKYPYLIDNLHQEQIQRGTKENISKLFVNQGFSITNSIESQFTMNFLNGTAFLNHHFIKCGWLSSWFSLFPDSAIPKIFKKLEYNLNIYAEEHKQISLSIPMLFLEGKKL</sequence>
<reference evidence="2 3" key="1">
    <citation type="submission" date="2018-02" db="EMBL/GenBank/DDBJ databases">
        <title>Genome sequences of Apibacter spp., gut symbionts of Asian honey bees.</title>
        <authorList>
            <person name="Kwong W.K."/>
            <person name="Steele M.I."/>
            <person name="Moran N.A."/>
        </authorList>
    </citation>
    <scope>NUCLEOTIDE SEQUENCE [LARGE SCALE GENOMIC DNA]</scope>
    <source>
        <strain evidence="3">wkB301</strain>
    </source>
</reference>
<dbReference type="Gene3D" id="3.40.50.150">
    <property type="entry name" value="Vaccinia Virus protein VP39"/>
    <property type="match status" value="1"/>
</dbReference>
<dbReference type="InterPro" id="IPR029063">
    <property type="entry name" value="SAM-dependent_MTases_sf"/>
</dbReference>
<accession>A0A2S8AE05</accession>
<dbReference type="RefSeq" id="WP_105246631.1">
    <property type="nucleotide sequence ID" value="NZ_PSZM01000036.1"/>
</dbReference>
<dbReference type="SUPFAM" id="SSF53335">
    <property type="entry name" value="S-adenosyl-L-methionine-dependent methyltransferases"/>
    <property type="match status" value="1"/>
</dbReference>
<organism evidence="2 3">
    <name type="scientific">Apibacter adventoris</name>
    <dbReference type="NCBI Taxonomy" id="1679466"/>
    <lineage>
        <taxon>Bacteria</taxon>
        <taxon>Pseudomonadati</taxon>
        <taxon>Bacteroidota</taxon>
        <taxon>Flavobacteriia</taxon>
        <taxon>Flavobacteriales</taxon>
        <taxon>Weeksellaceae</taxon>
        <taxon>Apibacter</taxon>
    </lineage>
</organism>
<gene>
    <name evidence="2" type="ORF">C4S77_05405</name>
</gene>
<proteinExistence type="predicted"/>
<dbReference type="InterPro" id="IPR025714">
    <property type="entry name" value="Methyltranfer_dom"/>
</dbReference>
<name>A0A2S8AE05_9FLAO</name>
<evidence type="ECO:0000259" key="1">
    <source>
        <dbReference type="Pfam" id="PF13847"/>
    </source>
</evidence>
<keyword evidence="3" id="KW-1185">Reference proteome</keyword>
<dbReference type="CDD" id="cd02440">
    <property type="entry name" value="AdoMet_MTases"/>
    <property type="match status" value="1"/>
</dbReference>
<dbReference type="Proteomes" id="UP000238042">
    <property type="component" value="Unassembled WGS sequence"/>
</dbReference>
<evidence type="ECO:0000313" key="2">
    <source>
        <dbReference type="EMBL" id="PQL93098.1"/>
    </source>
</evidence>
<dbReference type="PANTHER" id="PTHR43861">
    <property type="entry name" value="TRANS-ACONITATE 2-METHYLTRANSFERASE-RELATED"/>
    <property type="match status" value="1"/>
</dbReference>
<dbReference type="EMBL" id="PSZM01000036">
    <property type="protein sequence ID" value="PQL93098.1"/>
    <property type="molecule type" value="Genomic_DNA"/>
</dbReference>
<dbReference type="OrthoDB" id="9789123at2"/>
<dbReference type="Pfam" id="PF13847">
    <property type="entry name" value="Methyltransf_31"/>
    <property type="match status" value="1"/>
</dbReference>
<dbReference type="AlphaFoldDB" id="A0A2S8AE05"/>
<protein>
    <recommendedName>
        <fullName evidence="1">Methyltransferase domain-containing protein</fullName>
    </recommendedName>
</protein>
<feature type="domain" description="Methyltransferase" evidence="1">
    <location>
        <begin position="40"/>
        <end position="148"/>
    </location>
</feature>
<comment type="caution">
    <text evidence="2">The sequence shown here is derived from an EMBL/GenBank/DDBJ whole genome shotgun (WGS) entry which is preliminary data.</text>
</comment>